<dbReference type="Proteomes" id="UP000011991">
    <property type="component" value="Unassembled WGS sequence"/>
</dbReference>
<sequence length="55" mass="6358">MNSDRDGVMHFQGDNVVTSSKQRSTRLLAHNPYSISEFSDSQRFKRGEITLKEKK</sequence>
<organism evidence="1 2">
    <name type="scientific">Rhodopirellula maiorica SM1</name>
    <dbReference type="NCBI Taxonomy" id="1265738"/>
    <lineage>
        <taxon>Bacteria</taxon>
        <taxon>Pseudomonadati</taxon>
        <taxon>Planctomycetota</taxon>
        <taxon>Planctomycetia</taxon>
        <taxon>Pirellulales</taxon>
        <taxon>Pirellulaceae</taxon>
        <taxon>Novipirellula</taxon>
    </lineage>
</organism>
<dbReference type="EMBL" id="ANOG01000284">
    <property type="protein sequence ID" value="EMI21047.1"/>
    <property type="molecule type" value="Genomic_DNA"/>
</dbReference>
<comment type="caution">
    <text evidence="1">The sequence shown here is derived from an EMBL/GenBank/DDBJ whole genome shotgun (WGS) entry which is preliminary data.</text>
</comment>
<name>M5S066_9BACT</name>
<keyword evidence="2" id="KW-1185">Reference proteome</keyword>
<proteinExistence type="predicted"/>
<evidence type="ECO:0000313" key="2">
    <source>
        <dbReference type="Proteomes" id="UP000011991"/>
    </source>
</evidence>
<reference evidence="1 2" key="1">
    <citation type="journal article" date="2013" name="Mar. Genomics">
        <title>Expression of sulfatases in Rhodopirellula baltica and the diversity of sulfatases in the genus Rhodopirellula.</title>
        <authorList>
            <person name="Wegner C.E."/>
            <person name="Richter-Heitmann T."/>
            <person name="Klindworth A."/>
            <person name="Klockow C."/>
            <person name="Richter M."/>
            <person name="Achstetter T."/>
            <person name="Glockner F.O."/>
            <person name="Harder J."/>
        </authorList>
    </citation>
    <scope>NUCLEOTIDE SEQUENCE [LARGE SCALE GENOMIC DNA]</scope>
    <source>
        <strain evidence="1 2">SM1</strain>
    </source>
</reference>
<evidence type="ECO:0000313" key="1">
    <source>
        <dbReference type="EMBL" id="EMI21047.1"/>
    </source>
</evidence>
<accession>M5S066</accession>
<protein>
    <submittedName>
        <fullName evidence="1">Uncharacterized protein</fullName>
    </submittedName>
</protein>
<dbReference type="AlphaFoldDB" id="M5S066"/>
<gene>
    <name evidence="1" type="ORF">RMSM_02019</name>
</gene>